<dbReference type="OrthoDB" id="9769665at2"/>
<accession>A0A161GLX6</accession>
<feature type="domain" description="Peptidase M28" evidence="1">
    <location>
        <begin position="244"/>
        <end position="433"/>
    </location>
</feature>
<dbReference type="EMBL" id="CP012661">
    <property type="protein sequence ID" value="AMY68873.1"/>
    <property type="molecule type" value="Genomic_DNA"/>
</dbReference>
<dbReference type="InterPro" id="IPR039373">
    <property type="entry name" value="Peptidase_M28B"/>
</dbReference>
<gene>
    <name evidence="2" type="ORF">AKL17_1621</name>
</gene>
<evidence type="ECO:0000313" key="3">
    <source>
        <dbReference type="Proteomes" id="UP000076128"/>
    </source>
</evidence>
<dbReference type="PATRIC" id="fig|1335048.3.peg.1686"/>
<dbReference type="Pfam" id="PF04389">
    <property type="entry name" value="Peptidase_M28"/>
    <property type="match status" value="1"/>
</dbReference>
<dbReference type="PANTHER" id="PTHR10404">
    <property type="entry name" value="N-ACETYLATED-ALPHA-LINKED ACIDIC DIPEPTIDASE"/>
    <property type="match status" value="1"/>
</dbReference>
<dbReference type="InterPro" id="IPR007484">
    <property type="entry name" value="Peptidase_M28"/>
</dbReference>
<dbReference type="KEGG" id="daa:AKL17_1621"/>
<dbReference type="PANTHER" id="PTHR10404:SF46">
    <property type="entry name" value="VACUOLAR PROTEIN SORTING-ASSOCIATED PROTEIN 70"/>
    <property type="match status" value="1"/>
</dbReference>
<organism evidence="2 3">
    <name type="scientific">Frigidibacter mobilis</name>
    <dbReference type="NCBI Taxonomy" id="1335048"/>
    <lineage>
        <taxon>Bacteria</taxon>
        <taxon>Pseudomonadati</taxon>
        <taxon>Pseudomonadota</taxon>
        <taxon>Alphaproteobacteria</taxon>
        <taxon>Rhodobacterales</taxon>
        <taxon>Paracoccaceae</taxon>
        <taxon>Frigidibacter</taxon>
    </lineage>
</organism>
<evidence type="ECO:0000313" key="2">
    <source>
        <dbReference type="EMBL" id="AMY68873.1"/>
    </source>
</evidence>
<dbReference type="STRING" id="1335048.AKL17_1621"/>
<dbReference type="SUPFAM" id="SSF52025">
    <property type="entry name" value="PA domain"/>
    <property type="match status" value="1"/>
</dbReference>
<dbReference type="Gene3D" id="3.40.630.10">
    <property type="entry name" value="Zn peptidases"/>
    <property type="match status" value="1"/>
</dbReference>
<proteinExistence type="predicted"/>
<keyword evidence="3" id="KW-1185">Reference proteome</keyword>
<dbReference type="SUPFAM" id="SSF53187">
    <property type="entry name" value="Zn-dependent exopeptidases"/>
    <property type="match status" value="1"/>
</dbReference>
<name>A0A161GLX6_9RHOB</name>
<protein>
    <submittedName>
        <fullName evidence="2">Peptidase M28</fullName>
    </submittedName>
</protein>
<sequence>MTVADIKNTETLDGVAPLADTIRRACERLKPERMRADLEAFARRVKLSGTPEELESFRYLEGRLAGMGYECRLILHDAYISLPGPARLRVADLEPVCITHSFGCPAQGLQAVIVDVGAGTDEDFAAVDLTDKIALIDGIASPQLTDRANRAGAIGQIHVSPHEYRHEMCVSPVWGNPDPGKLERLPKTAVVTVSAEDGAHIRTTLQQYSGLTAVMDAEVDTRWRKTPLLTAEFMPEGASSDCPFVLFSGHHDTWFHGVMDNGSANATMLAVAEALLGEASSWKRGLRLAFWSGHSHGRYSGSAWYADTHFRELAARCVAHVNVDSTGGIGATVLADTPASSELRALADEAVAAQSGQRVWGARMMRVGDQSFWGIGVPSIFTGMSEQPSAGVNDGAASYAAGAEPRQGAGFGWWWHTEFDTIDKIDMGFLLRDTRVYCHALTRLLCSQTLPVDYHAWLDDFAAAVTSLQEQLAGRLDLAPVHEGVMCIRTALPGVPSDKLVIALSRALVPLDFTAGDRFVHDPALAAAPYQVLNPIRALAASPPDTDAARFAAVSARQALNRVVWMLEGAAASLGAGGAA</sequence>
<reference evidence="2 3" key="1">
    <citation type="submission" date="2015-09" db="EMBL/GenBank/DDBJ databases">
        <title>Complete genome sequence of Defluviimonas alba cai42t isolated from an oilfield in Xinjiang.</title>
        <authorList>
            <person name="Geng S."/>
            <person name="Pan X."/>
            <person name="Wu X."/>
        </authorList>
    </citation>
    <scope>NUCLEOTIDE SEQUENCE [LARGE SCALE GENOMIC DNA]</scope>
    <source>
        <strain evidence="3">cai42</strain>
    </source>
</reference>
<dbReference type="InterPro" id="IPR046450">
    <property type="entry name" value="PA_dom_sf"/>
</dbReference>
<dbReference type="Gene3D" id="3.50.30.30">
    <property type="match status" value="1"/>
</dbReference>
<evidence type="ECO:0000259" key="1">
    <source>
        <dbReference type="Pfam" id="PF04389"/>
    </source>
</evidence>
<dbReference type="AlphaFoldDB" id="A0A161GLX6"/>
<dbReference type="RefSeq" id="WP_084739511.1">
    <property type="nucleotide sequence ID" value="NZ_CP012661.1"/>
</dbReference>
<dbReference type="Proteomes" id="UP000076128">
    <property type="component" value="Chromosome"/>
</dbReference>